<organism evidence="2 3">
    <name type="scientific">Cicer arietinum</name>
    <name type="common">Chickpea</name>
    <name type="synonym">Garbanzo</name>
    <dbReference type="NCBI Taxonomy" id="3827"/>
    <lineage>
        <taxon>Eukaryota</taxon>
        <taxon>Viridiplantae</taxon>
        <taxon>Streptophyta</taxon>
        <taxon>Embryophyta</taxon>
        <taxon>Tracheophyta</taxon>
        <taxon>Spermatophyta</taxon>
        <taxon>Magnoliopsida</taxon>
        <taxon>eudicotyledons</taxon>
        <taxon>Gunneridae</taxon>
        <taxon>Pentapetalae</taxon>
        <taxon>rosids</taxon>
        <taxon>fabids</taxon>
        <taxon>Fabales</taxon>
        <taxon>Fabaceae</taxon>
        <taxon>Papilionoideae</taxon>
        <taxon>50 kb inversion clade</taxon>
        <taxon>NPAAA clade</taxon>
        <taxon>Hologalegina</taxon>
        <taxon>IRL clade</taxon>
        <taxon>Cicereae</taxon>
        <taxon>Cicer</taxon>
    </lineage>
</organism>
<sequence>MTQKYSYFTIAWGDRDNVIGTSESMVTQKSQAEKPSSSAAVATSCRKKKHEEAEFLEDIKDHIDEFINASMDEHKICFQKTIKKMFGLSKVVAEANSKAAKEVESSLPLQTVLKD</sequence>
<dbReference type="PANTHER" id="PTHR33622:SF10">
    <property type="entry name" value="MARKER FOR OXIDATIVE STRESS RESPONSE PROTEIN"/>
    <property type="match status" value="1"/>
</dbReference>
<evidence type="ECO:0000256" key="1">
    <source>
        <dbReference type="SAM" id="MobiDB-lite"/>
    </source>
</evidence>
<protein>
    <submittedName>
        <fullName evidence="3">Uncharacterized protein LOC101500197 isoform X1</fullName>
    </submittedName>
</protein>
<dbReference type="PANTHER" id="PTHR33622">
    <property type="entry name" value="OS03G0724500 PROTEIN"/>
    <property type="match status" value="1"/>
</dbReference>
<dbReference type="Proteomes" id="UP000087171">
    <property type="component" value="Chromosome Ca4"/>
</dbReference>
<dbReference type="AlphaFoldDB" id="A0A3Q7Y9S0"/>
<evidence type="ECO:0000313" key="2">
    <source>
        <dbReference type="Proteomes" id="UP000087171"/>
    </source>
</evidence>
<reference evidence="3" key="2">
    <citation type="submission" date="2025-08" db="UniProtKB">
        <authorList>
            <consortium name="RefSeq"/>
        </authorList>
    </citation>
    <scope>IDENTIFICATION</scope>
    <source>
        <tissue evidence="3">Etiolated seedlings</tissue>
    </source>
</reference>
<dbReference type="STRING" id="3827.A0A3Q7Y9S0"/>
<reference evidence="2" key="1">
    <citation type="journal article" date="2013" name="Nat. Biotechnol.">
        <title>Draft genome sequence of chickpea (Cicer arietinum) provides a resource for trait improvement.</title>
        <authorList>
            <person name="Varshney R.K."/>
            <person name="Song C."/>
            <person name="Saxena R.K."/>
            <person name="Azam S."/>
            <person name="Yu S."/>
            <person name="Sharpe A.G."/>
            <person name="Cannon S."/>
            <person name="Baek J."/>
            <person name="Rosen B.D."/>
            <person name="Tar'an B."/>
            <person name="Millan T."/>
            <person name="Zhang X."/>
            <person name="Ramsay L.D."/>
            <person name="Iwata A."/>
            <person name="Wang Y."/>
            <person name="Nelson W."/>
            <person name="Farmer A.D."/>
            <person name="Gaur P.M."/>
            <person name="Soderlund C."/>
            <person name="Penmetsa R.V."/>
            <person name="Xu C."/>
            <person name="Bharti A.K."/>
            <person name="He W."/>
            <person name="Winter P."/>
            <person name="Zhao S."/>
            <person name="Hane J.K."/>
            <person name="Carrasquilla-Garcia N."/>
            <person name="Condie J.A."/>
            <person name="Upadhyaya H.D."/>
            <person name="Luo M.C."/>
            <person name="Thudi M."/>
            <person name="Gowda C.L."/>
            <person name="Singh N.P."/>
            <person name="Lichtenzveig J."/>
            <person name="Gali K.K."/>
            <person name="Rubio J."/>
            <person name="Nadarajan N."/>
            <person name="Dolezel J."/>
            <person name="Bansal K.C."/>
            <person name="Xu X."/>
            <person name="Edwards D."/>
            <person name="Zhang G."/>
            <person name="Kahl G."/>
            <person name="Gil J."/>
            <person name="Singh K.B."/>
            <person name="Datta S.K."/>
            <person name="Jackson S.A."/>
            <person name="Wang J."/>
            <person name="Cook D.R."/>
        </authorList>
    </citation>
    <scope>NUCLEOTIDE SEQUENCE [LARGE SCALE GENOMIC DNA]</scope>
    <source>
        <strain evidence="2">cv. CDC Frontier</strain>
    </source>
</reference>
<dbReference type="RefSeq" id="XP_027189047.1">
    <property type="nucleotide sequence ID" value="XM_027333246.1"/>
</dbReference>
<accession>A0A3Q7Y9S0</accession>
<dbReference type="PaxDb" id="3827-XP_004495446.1"/>
<feature type="region of interest" description="Disordered" evidence="1">
    <location>
        <begin position="25"/>
        <end position="44"/>
    </location>
</feature>
<dbReference type="OrthoDB" id="1923810at2759"/>
<feature type="compositionally biased region" description="Polar residues" evidence="1">
    <location>
        <begin position="25"/>
        <end position="41"/>
    </location>
</feature>
<gene>
    <name evidence="3" type="primary">LOC101500197</name>
</gene>
<evidence type="ECO:0000313" key="3">
    <source>
        <dbReference type="RefSeq" id="XP_027189047.1"/>
    </source>
</evidence>
<proteinExistence type="predicted"/>
<keyword evidence="2" id="KW-1185">Reference proteome</keyword>
<name>A0A3Q7Y9S0_CICAR</name>